<dbReference type="InterPro" id="IPR003812">
    <property type="entry name" value="Fido"/>
</dbReference>
<name>A0A1M5RMG1_9FLAO</name>
<dbReference type="PANTHER" id="PTHR35810">
    <property type="entry name" value="CYTOPLASMIC PROTEIN-RELATED"/>
    <property type="match status" value="1"/>
</dbReference>
<reference evidence="2 5" key="3">
    <citation type="submission" date="2018-03" db="EMBL/GenBank/DDBJ databases">
        <title>Genomic Encyclopedia of Archaeal and Bacterial Type Strains, Phase II (KMG-II): from individual species to whole genera.</title>
        <authorList>
            <person name="Goeker M."/>
        </authorList>
    </citation>
    <scope>NUCLEOTIDE SEQUENCE [LARGE SCALE GENOMIC DNA]</scope>
    <source>
        <strain evidence="2 5">DSM 17797</strain>
    </source>
</reference>
<dbReference type="AlphaFoldDB" id="A0A1M5RMG1"/>
<keyword evidence="5" id="KW-1185">Reference proteome</keyword>
<reference evidence="4" key="1">
    <citation type="submission" date="2016-11" db="EMBL/GenBank/DDBJ databases">
        <authorList>
            <person name="Varghese N."/>
            <person name="Submissions S."/>
        </authorList>
    </citation>
    <scope>NUCLEOTIDE SEQUENCE [LARGE SCALE GENOMIC DNA]</scope>
    <source>
        <strain evidence="4">DSM 19729</strain>
    </source>
</reference>
<dbReference type="STRING" id="280093.SAMN05443373_11050"/>
<dbReference type="InterPro" id="IPR053737">
    <property type="entry name" value="Type_II_TA_Toxin"/>
</dbReference>
<sequence length="323" mass="37199">MSEIQIYNSPENLTQIEVTFENETVWLNQEQLVHLFQRDQSVISRHIRNVFKEGELDEKSNMQKMHIANSDKPVTVYNLDVIISVGYRVKSKQGTQFRQWATQRLKDYLVQGYALNEKRLQEASGKFHDLQNAIKLAAKAGNLESLSSVEAKGILGVLEQYAYALETLDKYDHQKLTIDIPFEEEKIQKLTYEKAIKEIIIWRDFQKAGNLFGNEKDQSFKSSLETIYQTFDSVDLYPTIEEKAANLLYFIVKNHSFSDGNKRIAAGLFVYFLDLNNRLLNDLGNKRIGDNALVAITIMIAESKSDEKDMMVKLVVNLINNKN</sequence>
<dbReference type="Proteomes" id="UP000237771">
    <property type="component" value="Unassembled WGS sequence"/>
</dbReference>
<proteinExistence type="predicted"/>
<organism evidence="3 4">
    <name type="scientific">Flavobacterium granuli</name>
    <dbReference type="NCBI Taxonomy" id="280093"/>
    <lineage>
        <taxon>Bacteria</taxon>
        <taxon>Pseudomonadati</taxon>
        <taxon>Bacteroidota</taxon>
        <taxon>Flavobacteriia</taxon>
        <taxon>Flavobacteriales</taxon>
        <taxon>Flavobacteriaceae</taxon>
        <taxon>Flavobacterium</taxon>
    </lineage>
</organism>
<reference evidence="3" key="2">
    <citation type="submission" date="2016-11" db="EMBL/GenBank/DDBJ databases">
        <authorList>
            <person name="Jaros S."/>
            <person name="Januszkiewicz K."/>
            <person name="Wedrychowicz H."/>
        </authorList>
    </citation>
    <scope>NUCLEOTIDE SEQUENCE [LARGE SCALE GENOMIC DNA]</scope>
    <source>
        <strain evidence="3">DSM 19729</strain>
    </source>
</reference>
<evidence type="ECO:0000259" key="1">
    <source>
        <dbReference type="PROSITE" id="PS51459"/>
    </source>
</evidence>
<dbReference type="Proteomes" id="UP000184384">
    <property type="component" value="Unassembled WGS sequence"/>
</dbReference>
<evidence type="ECO:0000313" key="5">
    <source>
        <dbReference type="Proteomes" id="UP000237771"/>
    </source>
</evidence>
<dbReference type="Pfam" id="PF13310">
    <property type="entry name" value="Virulence_RhuM"/>
    <property type="match status" value="1"/>
</dbReference>
<dbReference type="Pfam" id="PF02661">
    <property type="entry name" value="Fic"/>
    <property type="match status" value="1"/>
</dbReference>
<feature type="domain" description="Fido" evidence="1">
    <location>
        <begin position="179"/>
        <end position="317"/>
    </location>
</feature>
<dbReference type="RefSeq" id="WP_072944937.1">
    <property type="nucleotide sequence ID" value="NZ_FQWO01000010.1"/>
</dbReference>
<dbReference type="PANTHER" id="PTHR35810:SF1">
    <property type="entry name" value="CYTOPLASMIC PROTEIN"/>
    <property type="match status" value="1"/>
</dbReference>
<dbReference type="PROSITE" id="PS51459">
    <property type="entry name" value="FIDO"/>
    <property type="match status" value="1"/>
</dbReference>
<dbReference type="InterPro" id="IPR011204">
    <property type="entry name" value="Virulence_RhuM-like"/>
</dbReference>
<evidence type="ECO:0000313" key="2">
    <source>
        <dbReference type="EMBL" id="PRZ22824.1"/>
    </source>
</evidence>
<dbReference type="EMBL" id="PVUB01000006">
    <property type="protein sequence ID" value="PRZ22824.1"/>
    <property type="molecule type" value="Genomic_DNA"/>
</dbReference>
<dbReference type="SUPFAM" id="SSF140931">
    <property type="entry name" value="Fic-like"/>
    <property type="match status" value="1"/>
</dbReference>
<evidence type="ECO:0000313" key="4">
    <source>
        <dbReference type="Proteomes" id="UP000184384"/>
    </source>
</evidence>
<evidence type="ECO:0000313" key="3">
    <source>
        <dbReference type="EMBL" id="SHH27228.1"/>
    </source>
</evidence>
<accession>A0A1M5RMG1</accession>
<protein>
    <submittedName>
        <fullName evidence="3">Fic/DOC family protein</fullName>
    </submittedName>
</protein>
<dbReference type="Gene3D" id="1.20.120.1870">
    <property type="entry name" value="Fic/DOC protein, Fido domain"/>
    <property type="match status" value="1"/>
</dbReference>
<dbReference type="OrthoDB" id="9802752at2"/>
<dbReference type="InterPro" id="IPR036597">
    <property type="entry name" value="Fido-like_dom_sf"/>
</dbReference>
<dbReference type="EMBL" id="FQWO01000010">
    <property type="protein sequence ID" value="SHH27228.1"/>
    <property type="molecule type" value="Genomic_DNA"/>
</dbReference>
<gene>
    <name evidence="2" type="ORF">BC624_10672</name>
    <name evidence="3" type="ORF">SAMN05443373_11050</name>
</gene>